<dbReference type="SUPFAM" id="SSF53335">
    <property type="entry name" value="S-adenosyl-L-methionine-dependent methyltransferases"/>
    <property type="match status" value="1"/>
</dbReference>
<dbReference type="Pfam" id="PF02527">
    <property type="entry name" value="GidB"/>
    <property type="match status" value="1"/>
</dbReference>
<keyword evidence="9" id="KW-1185">Reference proteome</keyword>
<evidence type="ECO:0000313" key="8">
    <source>
        <dbReference type="EMBL" id="QIN80568.1"/>
    </source>
</evidence>
<dbReference type="PIRSF" id="PIRSF003078">
    <property type="entry name" value="GidB"/>
    <property type="match status" value="1"/>
</dbReference>
<organism evidence="8 9">
    <name type="scientific">Rubrobacter marinus</name>
    <dbReference type="NCBI Taxonomy" id="2653852"/>
    <lineage>
        <taxon>Bacteria</taxon>
        <taxon>Bacillati</taxon>
        <taxon>Actinomycetota</taxon>
        <taxon>Rubrobacteria</taxon>
        <taxon>Rubrobacterales</taxon>
        <taxon>Rubrobacteraceae</taxon>
        <taxon>Rubrobacter</taxon>
    </lineage>
</organism>
<evidence type="ECO:0000256" key="5">
    <source>
        <dbReference type="ARBA" id="ARBA00022691"/>
    </source>
</evidence>
<sequence length="254" mass="27885">MKHEHTIDAAMRLLDDQASEWGIGLGPEQLGLLRQYADSLANYTAANVIGTREPQRIVLDHILDSLSCLTLGGEQWQGNLLDVGSGGGLPGIPLAVAQAELSVTLLESIEKKVVFLQKVRDDLSLTNLTIHSGRAEEAGRKRTFRDAYDVAVSRALAALPVVVEYCAPFVQEGGWVLAMKGRLEQDELIAGEKAARKLQAELHEVTQVRLMPELEQKHRQIVVFRKTGPTPTGYPRRIGLAKKRPLGTQTRGEP</sequence>
<dbReference type="PANTHER" id="PTHR31760:SF0">
    <property type="entry name" value="S-ADENOSYL-L-METHIONINE-DEPENDENT METHYLTRANSFERASES SUPERFAMILY PROTEIN"/>
    <property type="match status" value="1"/>
</dbReference>
<comment type="caution">
    <text evidence="6">Lacks conserved residue(s) required for the propagation of feature annotation.</text>
</comment>
<keyword evidence="1 6" id="KW-0963">Cytoplasm</keyword>
<evidence type="ECO:0000256" key="3">
    <source>
        <dbReference type="ARBA" id="ARBA00022603"/>
    </source>
</evidence>
<reference evidence="8 9" key="1">
    <citation type="submission" date="2019-10" db="EMBL/GenBank/DDBJ databases">
        <title>Rubrobacter sp nov SCSIO 52915 isolated from a deep-sea sediment in the South China Sea.</title>
        <authorList>
            <person name="Chen R.W."/>
        </authorList>
    </citation>
    <scope>NUCLEOTIDE SEQUENCE [LARGE SCALE GENOMIC DNA]</scope>
    <source>
        <strain evidence="8 9">SCSIO 52915</strain>
    </source>
</reference>
<evidence type="ECO:0000256" key="1">
    <source>
        <dbReference type="ARBA" id="ARBA00022490"/>
    </source>
</evidence>
<comment type="subcellular location">
    <subcellularLocation>
        <location evidence="6">Cytoplasm</location>
    </subcellularLocation>
</comment>
<name>A0A6G8Q285_9ACTN</name>
<gene>
    <name evidence="6 8" type="primary">rsmG</name>
    <name evidence="8" type="ORF">GBA65_20950</name>
</gene>
<dbReference type="EMBL" id="CP045121">
    <property type="protein sequence ID" value="QIN80568.1"/>
    <property type="molecule type" value="Genomic_DNA"/>
</dbReference>
<protein>
    <recommendedName>
        <fullName evidence="6">Ribosomal RNA small subunit methyltransferase G</fullName>
        <ecNumber evidence="6">2.1.1.-</ecNumber>
    </recommendedName>
    <alternativeName>
        <fullName evidence="6">16S rRNA 7-methylguanosine methyltransferase</fullName>
        <shortName evidence="6">16S rRNA m7G methyltransferase</shortName>
    </alternativeName>
</protein>
<evidence type="ECO:0000256" key="7">
    <source>
        <dbReference type="SAM" id="MobiDB-lite"/>
    </source>
</evidence>
<feature type="binding site" evidence="6">
    <location>
        <position position="89"/>
    </location>
    <ligand>
        <name>S-adenosyl-L-methionine</name>
        <dbReference type="ChEBI" id="CHEBI:59789"/>
    </ligand>
</feature>
<proteinExistence type="inferred from homology"/>
<accession>A0A6G8Q285</accession>
<dbReference type="KEGG" id="rmar:GBA65_20950"/>
<evidence type="ECO:0000313" key="9">
    <source>
        <dbReference type="Proteomes" id="UP000502706"/>
    </source>
</evidence>
<evidence type="ECO:0000256" key="2">
    <source>
        <dbReference type="ARBA" id="ARBA00022552"/>
    </source>
</evidence>
<dbReference type="InterPro" id="IPR003682">
    <property type="entry name" value="rRNA_ssu_MeTfrase_G"/>
</dbReference>
<feature type="binding site" evidence="6">
    <location>
        <position position="84"/>
    </location>
    <ligand>
        <name>S-adenosyl-L-methionine</name>
        <dbReference type="ChEBI" id="CHEBI:59789"/>
    </ligand>
</feature>
<dbReference type="HAMAP" id="MF_00074">
    <property type="entry name" value="16SrRNA_methyltr_G"/>
    <property type="match status" value="1"/>
</dbReference>
<feature type="binding site" evidence="6">
    <location>
        <begin position="135"/>
        <end position="136"/>
    </location>
    <ligand>
        <name>S-adenosyl-L-methionine</name>
        <dbReference type="ChEBI" id="CHEBI:59789"/>
    </ligand>
</feature>
<keyword evidence="2 6" id="KW-0698">rRNA processing</keyword>
<dbReference type="PANTHER" id="PTHR31760">
    <property type="entry name" value="S-ADENOSYL-L-METHIONINE-DEPENDENT METHYLTRANSFERASES SUPERFAMILY PROTEIN"/>
    <property type="match status" value="1"/>
</dbReference>
<comment type="function">
    <text evidence="6">Specifically methylates the N7 position of a guanine in 16S rRNA.</text>
</comment>
<dbReference type="AlphaFoldDB" id="A0A6G8Q285"/>
<dbReference type="RefSeq" id="WP_166398237.1">
    <property type="nucleotide sequence ID" value="NZ_CP045121.1"/>
</dbReference>
<evidence type="ECO:0000256" key="4">
    <source>
        <dbReference type="ARBA" id="ARBA00022679"/>
    </source>
</evidence>
<dbReference type="GO" id="GO:0070043">
    <property type="term" value="F:rRNA (guanine-N7-)-methyltransferase activity"/>
    <property type="evidence" value="ECO:0007669"/>
    <property type="project" value="UniProtKB-UniRule"/>
</dbReference>
<feature type="binding site" evidence="6">
    <location>
        <position position="154"/>
    </location>
    <ligand>
        <name>S-adenosyl-L-methionine</name>
        <dbReference type="ChEBI" id="CHEBI:59789"/>
    </ligand>
</feature>
<dbReference type="EC" id="2.1.1.-" evidence="6"/>
<keyword evidence="3 6" id="KW-0489">Methyltransferase</keyword>
<dbReference type="InterPro" id="IPR029063">
    <property type="entry name" value="SAM-dependent_MTases_sf"/>
</dbReference>
<evidence type="ECO:0000256" key="6">
    <source>
        <dbReference type="HAMAP-Rule" id="MF_00074"/>
    </source>
</evidence>
<keyword evidence="5 6" id="KW-0949">S-adenosyl-L-methionine</keyword>
<keyword evidence="4 6" id="KW-0808">Transferase</keyword>
<dbReference type="NCBIfam" id="TIGR00138">
    <property type="entry name" value="rsmG_gidB"/>
    <property type="match status" value="1"/>
</dbReference>
<feature type="region of interest" description="Disordered" evidence="7">
    <location>
        <begin position="233"/>
        <end position="254"/>
    </location>
</feature>
<dbReference type="Proteomes" id="UP000502706">
    <property type="component" value="Chromosome"/>
</dbReference>
<comment type="similarity">
    <text evidence="6">Belongs to the methyltransferase superfamily. RNA methyltransferase RsmG family.</text>
</comment>
<dbReference type="Gene3D" id="3.40.50.150">
    <property type="entry name" value="Vaccinia Virus protein VP39"/>
    <property type="match status" value="1"/>
</dbReference>
<dbReference type="GO" id="GO:0005829">
    <property type="term" value="C:cytosol"/>
    <property type="evidence" value="ECO:0007669"/>
    <property type="project" value="TreeGrafter"/>
</dbReference>